<dbReference type="Gene3D" id="1.10.287.1490">
    <property type="match status" value="1"/>
</dbReference>
<feature type="coiled-coil region" evidence="1">
    <location>
        <begin position="16"/>
        <end position="127"/>
    </location>
</feature>
<dbReference type="eggNOG" id="ENOG502RT7C">
    <property type="taxonomic scope" value="Eukaryota"/>
</dbReference>
<evidence type="ECO:0000313" key="3">
    <source>
        <dbReference type="WBParaSite" id="EN70_5568"/>
    </source>
</evidence>
<proteinExistence type="predicted"/>
<dbReference type="STRING" id="7209.A0A1I7VRZ2"/>
<evidence type="ECO:0000313" key="2">
    <source>
        <dbReference type="Proteomes" id="UP000095285"/>
    </source>
</evidence>
<sequence length="1520" mass="179779">MEILFGHSSLVYFNTIRLVRMALQDKSNEIRDYKRKCSEYQDKLSERENQLTLMEESRRKNDEEFVGLKKENDKIRRDKEEIERKFRRLNERFERLDAEKNETQKAIEQLQNEIHSLNVNHQETLNEIFIKQREELAERRKYFEDELEERDTDNTQRLLALKNELEKSRNEIEELRDQLRNAQADCMAEHRRMAEGENIILEHQLALRNLRDENRDNKIANDAKDIRIIELQRNIDDLELEAKQKDEILGKLQNEKSILVTKNTSLLADINTLRVNIMENKNVLEQNEEALENATTKISEITMQLEDRDQKIFLLEKTVTDYELKIDSTNEQILNTKVEQAMRKEELEQSAGKILALDQEKTKLLKEHSDLKDELGRMSNTTIELEKKITDLEKCIESHTTQGTVLHDVLEQYKVKEREASQALADSQFEIARLNEINDRIKSEHDEELKRIHREYSEIEKKIFIQKKSEMENYDDIVFALRKKKEYLEKSLAGAEEKTRELSLRYENVMLEKENLRIQLDEEKERCEKEMTSLQEQLDAIKERYVEETTEWEKILTEKDSSYNSKVLEMETNMKMLNNKLQQSREAESNLRREIVDLNLLIDREKDTVKLTQSEISRKDEEMKMELEKLDQDRHKWEQKIRLKDDELVKARYSIENLQTKCLKLEKTLQSVESRLDKKTQNLSTAENELKQIESRISLRMNEEAVLKSNLADREREKNDLKTQRDELKVLLREACIQVEEMKSNEEVLQKEIVIMKSKLQDEEKQIKKLSNDLNQLEDENKKLEVALSEKTSDLSTLTIVFKQSENTQKRTTEELEEERQKSYETEKMIAALQAENEKLSRDLTHTRCVLEQKIATNQQALSDMVGNYKATEKGRLEAIRQKESIVNEVRNLRNLLATEDSKRMNVEQKLAESEMLRKELVKKVAHFENSAKRALSFAKARNLPRFRSCVSEMDTKTISRNLSRSGEGSLRRSSSASFTPHVRFDLNSGIESIYPGSLDISSSVEITFQHLKNRIDELEKARADESTILVRLKADKEWMSEENRKCLDKIHLLEQKLVDLEEDKRLLESRLSSSRQLLVSQEESLRAKETERKALRTRVTSADLHVRDKEARLSSLNEQVAALQIELAAMKNERKKLEGSRMIWENERLLYESACKDAEKKVQQYWTDMNSIISAKEKLEERLNETEHLLAKTRQQCEELEEVNREYRNMLEQGKVDKGSEDQRKWDDHSKISDSDLLSKLSVLQHEYDNCLLRLRASDLGKQSLKNDLDEARNRQKQTSHRIASMQRKLEEILMEKNRLQERLNIMEQQEKDNQQMEKDMRTELEKLRTEKIILLAENEELKRRLSRTEVEHREFDACRARLERERLALKRNIETLEAEKRQTDATVRQITSERQALDKSLTTMEKENMELYRNCTQLQNQVEKLLEQRELACAQKIKLFESKIVALKEQLDAERKRRLDIMERTVVVQRDQRQLRSDLDDSVSSMHRLSQHLPQEHYELAAETRIRAQSLSNNAFTC</sequence>
<keyword evidence="2" id="KW-1185">Reference proteome</keyword>
<feature type="coiled-coil region" evidence="1">
    <location>
        <begin position="620"/>
        <end position="836"/>
    </location>
</feature>
<name>A0A1I7VRZ2_LOALO</name>
<organism evidence="2 3">
    <name type="scientific">Loa loa</name>
    <name type="common">Eye worm</name>
    <name type="synonym">Filaria loa</name>
    <dbReference type="NCBI Taxonomy" id="7209"/>
    <lineage>
        <taxon>Eukaryota</taxon>
        <taxon>Metazoa</taxon>
        <taxon>Ecdysozoa</taxon>
        <taxon>Nematoda</taxon>
        <taxon>Chromadorea</taxon>
        <taxon>Rhabditida</taxon>
        <taxon>Spirurina</taxon>
        <taxon>Spiruromorpha</taxon>
        <taxon>Filarioidea</taxon>
        <taxon>Onchocercidae</taxon>
        <taxon>Loa</taxon>
    </lineage>
</organism>
<dbReference type="Proteomes" id="UP000095285">
    <property type="component" value="Unassembled WGS sequence"/>
</dbReference>
<feature type="coiled-coil region" evidence="1">
    <location>
        <begin position="1263"/>
        <end position="1459"/>
    </location>
</feature>
<dbReference type="WBParaSite" id="EN70_5568">
    <property type="protein sequence ID" value="EN70_5568"/>
    <property type="gene ID" value="EN70_5568"/>
</dbReference>
<feature type="coiled-coil region" evidence="1">
    <location>
        <begin position="155"/>
        <end position="192"/>
    </location>
</feature>
<dbReference type="PANTHER" id="PTHR46753">
    <property type="entry name" value="FYVE AND COILED-COIL DOMAIN-CONTAINING PROTEIN 1"/>
    <property type="match status" value="1"/>
</dbReference>
<protein>
    <submittedName>
        <fullName evidence="3">Myosin_tail_1 domain-containing protein</fullName>
    </submittedName>
</protein>
<dbReference type="SUPFAM" id="SSF57997">
    <property type="entry name" value="Tropomyosin"/>
    <property type="match status" value="1"/>
</dbReference>
<evidence type="ECO:0000256" key="1">
    <source>
        <dbReference type="SAM" id="Coils"/>
    </source>
</evidence>
<feature type="coiled-coil region" evidence="1">
    <location>
        <begin position="1002"/>
        <end position="1218"/>
    </location>
</feature>
<accession>A0A1I7VRZ2</accession>
<feature type="coiled-coil region" evidence="1">
    <location>
        <begin position="506"/>
        <end position="594"/>
    </location>
</feature>
<keyword evidence="1" id="KW-0175">Coiled coil</keyword>
<feature type="coiled-coil region" evidence="1">
    <location>
        <begin position="431"/>
        <end position="462"/>
    </location>
</feature>
<dbReference type="PANTHER" id="PTHR46753:SF3">
    <property type="entry name" value="PDZ DOMAIN-CONTAINING PROTEIN"/>
    <property type="match status" value="1"/>
</dbReference>
<reference evidence="3" key="2">
    <citation type="submission" date="2016-11" db="UniProtKB">
        <authorList>
            <consortium name="WormBaseParasite"/>
        </authorList>
    </citation>
    <scope>IDENTIFICATION</scope>
</reference>
<reference evidence="2" key="1">
    <citation type="submission" date="2012-04" db="EMBL/GenBank/DDBJ databases">
        <title>The Genome Sequence of Loa loa.</title>
        <authorList>
            <consortium name="The Broad Institute Genome Sequencing Platform"/>
            <consortium name="Broad Institute Genome Sequencing Center for Infectious Disease"/>
            <person name="Nutman T.B."/>
            <person name="Fink D.L."/>
            <person name="Russ C."/>
            <person name="Young S."/>
            <person name="Zeng Q."/>
            <person name="Gargeya S."/>
            <person name="Alvarado L."/>
            <person name="Berlin A."/>
            <person name="Chapman S.B."/>
            <person name="Chen Z."/>
            <person name="Freedman E."/>
            <person name="Gellesch M."/>
            <person name="Goldberg J."/>
            <person name="Griggs A."/>
            <person name="Gujja S."/>
            <person name="Heilman E.R."/>
            <person name="Heiman D."/>
            <person name="Howarth C."/>
            <person name="Mehta T."/>
            <person name="Neiman D."/>
            <person name="Pearson M."/>
            <person name="Roberts A."/>
            <person name="Saif S."/>
            <person name="Shea T."/>
            <person name="Shenoy N."/>
            <person name="Sisk P."/>
            <person name="Stolte C."/>
            <person name="Sykes S."/>
            <person name="White J."/>
            <person name="Yandava C."/>
            <person name="Haas B."/>
            <person name="Henn M.R."/>
            <person name="Nusbaum C."/>
            <person name="Birren B."/>
        </authorList>
    </citation>
    <scope>NUCLEOTIDE SEQUENCE [LARGE SCALE GENOMIC DNA]</scope>
</reference>
<feature type="coiled-coil region" evidence="1">
    <location>
        <begin position="221"/>
        <end position="304"/>
    </location>
</feature>